<protein>
    <submittedName>
        <fullName evidence="2">Uncharacterized protein</fullName>
    </submittedName>
</protein>
<dbReference type="EMBL" id="JAHSQO010000006">
    <property type="protein sequence ID" value="MBY8918341.1"/>
    <property type="molecule type" value="Genomic_DNA"/>
</dbReference>
<keyword evidence="3" id="KW-1185">Reference proteome</keyword>
<evidence type="ECO:0000256" key="1">
    <source>
        <dbReference type="SAM" id="MobiDB-lite"/>
    </source>
</evidence>
<sequence length="62" mass="6240">MDVGLFGPAPTEPSHGASANAPSPRVRGEGKGEGRAPGALWREPAGGEKNMDVGLFGPAPTE</sequence>
<organism evidence="2 3">
    <name type="scientific">Nitratireductor rhodophyticola</name>
    <dbReference type="NCBI Taxonomy" id="2854036"/>
    <lineage>
        <taxon>Bacteria</taxon>
        <taxon>Pseudomonadati</taxon>
        <taxon>Pseudomonadota</taxon>
        <taxon>Alphaproteobacteria</taxon>
        <taxon>Hyphomicrobiales</taxon>
        <taxon>Phyllobacteriaceae</taxon>
        <taxon>Nitratireductor</taxon>
    </lineage>
</organism>
<comment type="caution">
    <text evidence="2">The sequence shown here is derived from an EMBL/GenBank/DDBJ whole genome shotgun (WGS) entry which is preliminary data.</text>
</comment>
<evidence type="ECO:0000313" key="3">
    <source>
        <dbReference type="Proteomes" id="UP000777661"/>
    </source>
</evidence>
<feature type="region of interest" description="Disordered" evidence="1">
    <location>
        <begin position="1"/>
        <end position="62"/>
    </location>
</feature>
<dbReference type="RefSeq" id="WP_223006488.1">
    <property type="nucleotide sequence ID" value="NZ_JAHSQO010000006.1"/>
</dbReference>
<dbReference type="Proteomes" id="UP000777661">
    <property type="component" value="Unassembled WGS sequence"/>
</dbReference>
<accession>A0ABS7RBM1</accession>
<name>A0ABS7RBM1_9HYPH</name>
<keyword evidence="2" id="KW-0614">Plasmid</keyword>
<evidence type="ECO:0000313" key="2">
    <source>
        <dbReference type="EMBL" id="MBY8918341.1"/>
    </source>
</evidence>
<reference evidence="2 3" key="1">
    <citation type="submission" date="2021-06" db="EMBL/GenBank/DDBJ databases">
        <title>Nitratireductor porphyridii sp. nov., isolated from a small marine red alga, Porphyridium purpureum in South Korea.</title>
        <authorList>
            <person name="Kim K.H."/>
            <person name="Kristyanto S."/>
            <person name="Jeon C.O."/>
        </authorList>
    </citation>
    <scope>NUCLEOTIDE SEQUENCE [LARGE SCALE GENOMIC DNA]</scope>
    <source>
        <strain evidence="2 3">R6</strain>
        <plasmid evidence="2">pR6_1</plasmid>
    </source>
</reference>
<geneLocation type="plasmid" evidence="2">
    <name>pR6_1</name>
</geneLocation>
<proteinExistence type="predicted"/>
<gene>
    <name evidence="2" type="ORF">KVG22_17195</name>
</gene>